<dbReference type="SUPFAM" id="SSF48498">
    <property type="entry name" value="Tetracyclin repressor-like, C-terminal domain"/>
    <property type="match status" value="1"/>
</dbReference>
<keyword evidence="1" id="KW-0805">Transcription regulation</keyword>
<keyword evidence="7" id="KW-1185">Reference proteome</keyword>
<dbReference type="GO" id="GO:0003677">
    <property type="term" value="F:DNA binding"/>
    <property type="evidence" value="ECO:0007669"/>
    <property type="project" value="UniProtKB-UniRule"/>
</dbReference>
<evidence type="ECO:0000256" key="4">
    <source>
        <dbReference type="PROSITE-ProRule" id="PRU00335"/>
    </source>
</evidence>
<feature type="DNA-binding region" description="H-T-H motif" evidence="4">
    <location>
        <begin position="54"/>
        <end position="73"/>
    </location>
</feature>
<dbReference type="InterPro" id="IPR001647">
    <property type="entry name" value="HTH_TetR"/>
</dbReference>
<dbReference type="Proteomes" id="UP000198280">
    <property type="component" value="Unassembled WGS sequence"/>
</dbReference>
<dbReference type="PANTHER" id="PTHR47506:SF3">
    <property type="entry name" value="HTH-TYPE TRANSCRIPTIONAL REGULATOR LMRA"/>
    <property type="match status" value="1"/>
</dbReference>
<feature type="domain" description="HTH tetR-type" evidence="5">
    <location>
        <begin position="31"/>
        <end position="91"/>
    </location>
</feature>
<dbReference type="EMBL" id="FZOF01000003">
    <property type="protein sequence ID" value="SNS10475.1"/>
    <property type="molecule type" value="Genomic_DNA"/>
</dbReference>
<dbReference type="SUPFAM" id="SSF46689">
    <property type="entry name" value="Homeodomain-like"/>
    <property type="match status" value="1"/>
</dbReference>
<dbReference type="InterPro" id="IPR036271">
    <property type="entry name" value="Tet_transcr_reg_TetR-rel_C_sf"/>
</dbReference>
<accession>A0A239BQZ0</accession>
<sequence length="214" mass="22494">MPRRYAVPSATVKDMSAPPAVPLVTFAAADAPPRDRILATAARLFYTEGIHAVGMDRIVTEASTTRATLYRHFLGKEQLVLSYIQATDEQIRAFTTAALEGLGAREALAGVAGALGDQLCSPGFRGCPFLNAAAEYPDPADPVSRAIVAHRDWLRGLVARLLAEAGAPEAAEDAATLMMLRDGAVMTAALGDADAVRASLDRAVRHVLRSAGVG</sequence>
<dbReference type="InterPro" id="IPR009057">
    <property type="entry name" value="Homeodomain-like_sf"/>
</dbReference>
<evidence type="ECO:0000256" key="1">
    <source>
        <dbReference type="ARBA" id="ARBA00023015"/>
    </source>
</evidence>
<protein>
    <submittedName>
        <fullName evidence="6">Transcriptional regulator, TetR family</fullName>
    </submittedName>
</protein>
<organism evidence="6 7">
    <name type="scientific">Actinacidiphila glaucinigra</name>
    <dbReference type="NCBI Taxonomy" id="235986"/>
    <lineage>
        <taxon>Bacteria</taxon>
        <taxon>Bacillati</taxon>
        <taxon>Actinomycetota</taxon>
        <taxon>Actinomycetes</taxon>
        <taxon>Kitasatosporales</taxon>
        <taxon>Streptomycetaceae</taxon>
        <taxon>Actinacidiphila</taxon>
    </lineage>
</organism>
<evidence type="ECO:0000256" key="2">
    <source>
        <dbReference type="ARBA" id="ARBA00023125"/>
    </source>
</evidence>
<evidence type="ECO:0000256" key="3">
    <source>
        <dbReference type="ARBA" id="ARBA00023163"/>
    </source>
</evidence>
<dbReference type="Pfam" id="PF00440">
    <property type="entry name" value="TetR_N"/>
    <property type="match status" value="1"/>
</dbReference>
<evidence type="ECO:0000313" key="6">
    <source>
        <dbReference type="EMBL" id="SNS10475.1"/>
    </source>
</evidence>
<evidence type="ECO:0000259" key="5">
    <source>
        <dbReference type="PROSITE" id="PS50977"/>
    </source>
</evidence>
<gene>
    <name evidence="6" type="ORF">SAMN05216252_103149</name>
</gene>
<keyword evidence="3" id="KW-0804">Transcription</keyword>
<dbReference type="PROSITE" id="PS50977">
    <property type="entry name" value="HTH_TETR_2"/>
    <property type="match status" value="1"/>
</dbReference>
<name>A0A239BQZ0_9ACTN</name>
<dbReference type="Gene3D" id="1.10.357.10">
    <property type="entry name" value="Tetracycline Repressor, domain 2"/>
    <property type="match status" value="1"/>
</dbReference>
<reference evidence="6 7" key="1">
    <citation type="submission" date="2017-06" db="EMBL/GenBank/DDBJ databases">
        <authorList>
            <person name="Kim H.J."/>
            <person name="Triplett B.A."/>
        </authorList>
    </citation>
    <scope>NUCLEOTIDE SEQUENCE [LARGE SCALE GENOMIC DNA]</scope>
    <source>
        <strain evidence="6 7">CGMCC 4.1858</strain>
    </source>
</reference>
<dbReference type="PRINTS" id="PR00455">
    <property type="entry name" value="HTHTETR"/>
</dbReference>
<dbReference type="AlphaFoldDB" id="A0A239BQZ0"/>
<proteinExistence type="predicted"/>
<dbReference type="PANTHER" id="PTHR47506">
    <property type="entry name" value="TRANSCRIPTIONAL REGULATORY PROTEIN"/>
    <property type="match status" value="1"/>
</dbReference>
<keyword evidence="2 4" id="KW-0238">DNA-binding</keyword>
<evidence type="ECO:0000313" key="7">
    <source>
        <dbReference type="Proteomes" id="UP000198280"/>
    </source>
</evidence>